<gene>
    <name evidence="1" type="ORF">JOQ06_004517</name>
</gene>
<evidence type="ECO:0000313" key="2">
    <source>
        <dbReference type="Proteomes" id="UP001219934"/>
    </source>
</evidence>
<dbReference type="EMBL" id="JAPTMU010000017">
    <property type="protein sequence ID" value="KAJ4928895.1"/>
    <property type="molecule type" value="Genomic_DNA"/>
</dbReference>
<keyword evidence="2" id="KW-1185">Reference proteome</keyword>
<proteinExistence type="predicted"/>
<protein>
    <submittedName>
        <fullName evidence="1">Uncharacterized protein</fullName>
    </submittedName>
</protein>
<reference evidence="1" key="1">
    <citation type="submission" date="2022-11" db="EMBL/GenBank/DDBJ databases">
        <title>Chromosome-level genome of Pogonophryne albipinna.</title>
        <authorList>
            <person name="Jo E."/>
        </authorList>
    </citation>
    <scope>NUCLEOTIDE SEQUENCE</scope>
    <source>
        <strain evidence="1">SGF0006</strain>
        <tissue evidence="1">Muscle</tissue>
    </source>
</reference>
<name>A0AAD6ANN1_9TELE</name>
<organism evidence="1 2">
    <name type="scientific">Pogonophryne albipinna</name>
    <dbReference type="NCBI Taxonomy" id="1090488"/>
    <lineage>
        <taxon>Eukaryota</taxon>
        <taxon>Metazoa</taxon>
        <taxon>Chordata</taxon>
        <taxon>Craniata</taxon>
        <taxon>Vertebrata</taxon>
        <taxon>Euteleostomi</taxon>
        <taxon>Actinopterygii</taxon>
        <taxon>Neopterygii</taxon>
        <taxon>Teleostei</taxon>
        <taxon>Neoteleostei</taxon>
        <taxon>Acanthomorphata</taxon>
        <taxon>Eupercaria</taxon>
        <taxon>Perciformes</taxon>
        <taxon>Notothenioidei</taxon>
        <taxon>Pogonophryne</taxon>
    </lineage>
</organism>
<comment type="caution">
    <text evidence="1">The sequence shown here is derived from an EMBL/GenBank/DDBJ whole genome shotgun (WGS) entry which is preliminary data.</text>
</comment>
<accession>A0AAD6ANN1</accession>
<dbReference type="AlphaFoldDB" id="A0AAD6ANN1"/>
<dbReference type="Proteomes" id="UP001219934">
    <property type="component" value="Unassembled WGS sequence"/>
</dbReference>
<sequence>MQTAISETLSKSRIPQAPTVAVPSKASNYHYPEEVLGIHDSQRYQGVGGLVVEVQGPRICWSLDHHVLPINGTNTIWNSWNPAAMALQSSICGLLNRGGPGGTGNLPDDDSRRCMPDPIAECYGPV</sequence>
<evidence type="ECO:0000313" key="1">
    <source>
        <dbReference type="EMBL" id="KAJ4928895.1"/>
    </source>
</evidence>